<dbReference type="InterPro" id="IPR045540">
    <property type="entry name" value="YegS/DAGK_C"/>
</dbReference>
<evidence type="ECO:0000256" key="7">
    <source>
        <dbReference type="ARBA" id="ARBA00022777"/>
    </source>
</evidence>
<feature type="domain" description="DAGKc" evidence="13">
    <location>
        <begin position="1"/>
        <end position="132"/>
    </location>
</feature>
<evidence type="ECO:0000256" key="12">
    <source>
        <dbReference type="ARBA" id="ARBA00023264"/>
    </source>
</evidence>
<evidence type="ECO:0000256" key="4">
    <source>
        <dbReference type="ARBA" id="ARBA00022679"/>
    </source>
</evidence>
<comment type="similarity">
    <text evidence="2">Belongs to the diacylglycerol/lipid kinase family.</text>
</comment>
<dbReference type="GO" id="GO:0005524">
    <property type="term" value="F:ATP binding"/>
    <property type="evidence" value="ECO:0007669"/>
    <property type="project" value="UniProtKB-KW"/>
</dbReference>
<evidence type="ECO:0000256" key="1">
    <source>
        <dbReference type="ARBA" id="ARBA00001946"/>
    </source>
</evidence>
<keyword evidence="15" id="KW-1185">Reference proteome</keyword>
<dbReference type="EMBL" id="NIBG01000009">
    <property type="protein sequence ID" value="PAB59201.1"/>
    <property type="molecule type" value="Genomic_DNA"/>
</dbReference>
<evidence type="ECO:0000256" key="8">
    <source>
        <dbReference type="ARBA" id="ARBA00022840"/>
    </source>
</evidence>
<dbReference type="NCBIfam" id="TIGR00147">
    <property type="entry name" value="YegS/Rv2252/BmrU family lipid kinase"/>
    <property type="match status" value="1"/>
</dbReference>
<comment type="caution">
    <text evidence="14">The sequence shown here is derived from an EMBL/GenBank/DDBJ whole genome shotgun (WGS) entry which is preliminary data.</text>
</comment>
<organism evidence="14 15">
    <name type="scientific">Anaeromicrobium sediminis</name>
    <dbReference type="NCBI Taxonomy" id="1478221"/>
    <lineage>
        <taxon>Bacteria</taxon>
        <taxon>Bacillati</taxon>
        <taxon>Bacillota</taxon>
        <taxon>Clostridia</taxon>
        <taxon>Peptostreptococcales</taxon>
        <taxon>Thermotaleaceae</taxon>
        <taxon>Anaeromicrobium</taxon>
    </lineage>
</organism>
<dbReference type="InterPro" id="IPR050187">
    <property type="entry name" value="Lipid_Phosphate_FormReg"/>
</dbReference>
<keyword evidence="6" id="KW-0547">Nucleotide-binding</keyword>
<dbReference type="SMART" id="SM00046">
    <property type="entry name" value="DAGKc"/>
    <property type="match status" value="1"/>
</dbReference>
<dbReference type="PANTHER" id="PTHR12358">
    <property type="entry name" value="SPHINGOSINE KINASE"/>
    <property type="match status" value="1"/>
</dbReference>
<comment type="cofactor">
    <cofactor evidence="1">
        <name>Mg(2+)</name>
        <dbReference type="ChEBI" id="CHEBI:18420"/>
    </cofactor>
</comment>
<keyword evidence="9" id="KW-0460">Magnesium</keyword>
<evidence type="ECO:0000313" key="15">
    <source>
        <dbReference type="Proteomes" id="UP000216024"/>
    </source>
</evidence>
<dbReference type="Gene3D" id="2.60.200.40">
    <property type="match status" value="1"/>
</dbReference>
<accession>A0A267MHZ3</accession>
<proteinExistence type="inferred from homology"/>
<dbReference type="GO" id="GO:0008654">
    <property type="term" value="P:phospholipid biosynthetic process"/>
    <property type="evidence" value="ECO:0007669"/>
    <property type="project" value="UniProtKB-KW"/>
</dbReference>
<evidence type="ECO:0000259" key="13">
    <source>
        <dbReference type="PROSITE" id="PS50146"/>
    </source>
</evidence>
<dbReference type="GO" id="GO:0005886">
    <property type="term" value="C:plasma membrane"/>
    <property type="evidence" value="ECO:0007669"/>
    <property type="project" value="TreeGrafter"/>
</dbReference>
<dbReference type="Pfam" id="PF00781">
    <property type="entry name" value="DAGK_cat"/>
    <property type="match status" value="1"/>
</dbReference>
<keyword evidence="3" id="KW-0444">Lipid biosynthesis</keyword>
<dbReference type="Gene3D" id="3.40.50.10330">
    <property type="entry name" value="Probable inorganic polyphosphate/atp-NAD kinase, domain 1"/>
    <property type="match status" value="1"/>
</dbReference>
<dbReference type="OrthoDB" id="142078at2"/>
<gene>
    <name evidence="14" type="ORF">CCE28_11830</name>
</gene>
<dbReference type="RefSeq" id="WP_095133931.1">
    <property type="nucleotide sequence ID" value="NZ_NIBG01000009.1"/>
</dbReference>
<reference evidence="14 15" key="1">
    <citation type="submission" date="2017-06" db="EMBL/GenBank/DDBJ databases">
        <title>Draft genome sequence of anaerobic fermentative bacterium Anaeromicrobium sediminis DY2726D isolated from West Pacific Ocean sediments.</title>
        <authorList>
            <person name="Zeng X."/>
        </authorList>
    </citation>
    <scope>NUCLEOTIDE SEQUENCE [LARGE SCALE GENOMIC DNA]</scope>
    <source>
        <strain evidence="14 15">DY2726D</strain>
    </source>
</reference>
<name>A0A267MHZ3_9FIRM</name>
<dbReference type="InterPro" id="IPR001206">
    <property type="entry name" value="Diacylglycerol_kinase_cat_dom"/>
</dbReference>
<keyword evidence="11" id="KW-0594">Phospholipid biosynthesis</keyword>
<dbReference type="SUPFAM" id="SSF111331">
    <property type="entry name" value="NAD kinase/diacylglycerol kinase-like"/>
    <property type="match status" value="1"/>
</dbReference>
<keyword evidence="10" id="KW-0443">Lipid metabolism</keyword>
<dbReference type="InterPro" id="IPR016064">
    <property type="entry name" value="NAD/diacylglycerol_kinase_sf"/>
</dbReference>
<evidence type="ECO:0000256" key="11">
    <source>
        <dbReference type="ARBA" id="ARBA00023209"/>
    </source>
</evidence>
<evidence type="ECO:0000256" key="9">
    <source>
        <dbReference type="ARBA" id="ARBA00022842"/>
    </source>
</evidence>
<evidence type="ECO:0000313" key="14">
    <source>
        <dbReference type="EMBL" id="PAB59201.1"/>
    </source>
</evidence>
<evidence type="ECO:0000256" key="2">
    <source>
        <dbReference type="ARBA" id="ARBA00005983"/>
    </source>
</evidence>
<keyword evidence="7" id="KW-0418">Kinase</keyword>
<keyword evidence="4" id="KW-0808">Transferase</keyword>
<evidence type="ECO:0000256" key="10">
    <source>
        <dbReference type="ARBA" id="ARBA00023098"/>
    </source>
</evidence>
<dbReference type="PANTHER" id="PTHR12358:SF106">
    <property type="entry name" value="LIPID KINASE YEGS"/>
    <property type="match status" value="1"/>
</dbReference>
<dbReference type="InterPro" id="IPR017438">
    <property type="entry name" value="ATP-NAD_kinase_N"/>
</dbReference>
<dbReference type="InterPro" id="IPR005218">
    <property type="entry name" value="Diacylglycerol/lipid_kinase"/>
</dbReference>
<keyword evidence="12" id="KW-1208">Phospholipid metabolism</keyword>
<dbReference type="Proteomes" id="UP000216024">
    <property type="component" value="Unassembled WGS sequence"/>
</dbReference>
<evidence type="ECO:0000256" key="3">
    <source>
        <dbReference type="ARBA" id="ARBA00022516"/>
    </source>
</evidence>
<dbReference type="GO" id="GO:0046872">
    <property type="term" value="F:metal ion binding"/>
    <property type="evidence" value="ECO:0007669"/>
    <property type="project" value="UniProtKB-KW"/>
</dbReference>
<evidence type="ECO:0000256" key="6">
    <source>
        <dbReference type="ARBA" id="ARBA00022741"/>
    </source>
</evidence>
<evidence type="ECO:0000256" key="5">
    <source>
        <dbReference type="ARBA" id="ARBA00022723"/>
    </source>
</evidence>
<sequence length="299" mass="33519">MNVKFIINPSSGKQIVQKSLDRIIGRLVLDKIIKEVDIYYTVNEEETFNELKNIPKGMFHLIVAVGGDGTVNQVINGMVKYNIDVPLAILPSGTVNDFANWYKISNDVESFIEMIKNMNTAKIDVGKVGEKYFLNVAAGGMFTDVGYKASSDFKTTFGKYAYYVEGVKEIPKNLFNSIEVEIEYEEKKEKKEIFMFIVSNTPMVGGFKKVAPMAKTDDGLLDVCIIEKCDIKDFVTLFLQVIAGEHINHPKIMYLQSNKIRIAPTSKDEEIILDLDGEKGEKLPATILTIPKAIEVVIP</sequence>
<dbReference type="PROSITE" id="PS50146">
    <property type="entry name" value="DAGK"/>
    <property type="match status" value="1"/>
</dbReference>
<protein>
    <recommendedName>
        <fullName evidence="13">DAGKc domain-containing protein</fullName>
    </recommendedName>
</protein>
<dbReference type="AlphaFoldDB" id="A0A267MHZ3"/>
<dbReference type="GO" id="GO:0004143">
    <property type="term" value="F:ATP-dependent diacylglycerol kinase activity"/>
    <property type="evidence" value="ECO:0007669"/>
    <property type="project" value="TreeGrafter"/>
</dbReference>
<keyword evidence="8" id="KW-0067">ATP-binding</keyword>
<keyword evidence="5" id="KW-0479">Metal-binding</keyword>
<dbReference type="Pfam" id="PF19279">
    <property type="entry name" value="YegS_C"/>
    <property type="match status" value="1"/>
</dbReference>